<evidence type="ECO:0000313" key="2">
    <source>
        <dbReference type="EMBL" id="NHN25994.1"/>
    </source>
</evidence>
<proteinExistence type="predicted"/>
<name>A0ABX0IQ78_9FLAO</name>
<comment type="caution">
    <text evidence="2">The sequence shown here is derived from an EMBL/GenBank/DDBJ whole genome shotgun (WGS) entry which is preliminary data.</text>
</comment>
<reference evidence="2" key="1">
    <citation type="submission" date="2019-05" db="EMBL/GenBank/DDBJ databases">
        <authorList>
            <person name="Lianzixin W."/>
        </authorList>
    </citation>
    <scope>NUCLEOTIDE SEQUENCE</scope>
    <source>
        <strain evidence="2">EC11</strain>
    </source>
</reference>
<feature type="chain" id="PRO_5046206723" description="GLPGLI family protein" evidence="1">
    <location>
        <begin position="19"/>
        <end position="311"/>
    </location>
</feature>
<feature type="signal peptide" evidence="1">
    <location>
        <begin position="1"/>
        <end position="18"/>
    </location>
</feature>
<evidence type="ECO:0000256" key="1">
    <source>
        <dbReference type="SAM" id="SignalP"/>
    </source>
</evidence>
<evidence type="ECO:0000313" key="3">
    <source>
        <dbReference type="Proteomes" id="UP000817854"/>
    </source>
</evidence>
<sequence length="311" mass="36948">MRNTLFLFFALFCYNLMAQDNTIEKVILDFNYFKHYDTQYTIDFNKNKVFCKMKHKIPKNKEKILSIKIYSFTSQQVTKFKKELNQNIPNSNIHKSESALDGGGFIISYFKKDGTTSKLSTRNISRNSKKYKAEFNLIDSFFEFIYSVVDDDEGLKILDESYEPYFYGLPIRKVAENPLEYKIWGSISGDVTWNNQLTPFLDGLPKNQCIIIDCDNQLSYSWQEDILRLYILKNSTIQFANMDWLKHTREYLIEFKEELKTCKDNEEEMEKLKKTTTYDLYMNNTTEINKWLEIPKNSISKTVEQCRENCR</sequence>
<keyword evidence="3" id="KW-1185">Reference proteome</keyword>
<evidence type="ECO:0008006" key="4">
    <source>
        <dbReference type="Google" id="ProtNLM"/>
    </source>
</evidence>
<keyword evidence="1" id="KW-0732">Signal</keyword>
<organism evidence="2 3">
    <name type="scientific">Flavobacterium jejuense</name>
    <dbReference type="NCBI Taxonomy" id="1544455"/>
    <lineage>
        <taxon>Bacteria</taxon>
        <taxon>Pseudomonadati</taxon>
        <taxon>Bacteroidota</taxon>
        <taxon>Flavobacteriia</taxon>
        <taxon>Flavobacteriales</taxon>
        <taxon>Flavobacteriaceae</taxon>
        <taxon>Flavobacterium</taxon>
    </lineage>
</organism>
<dbReference type="EMBL" id="VEVQ02000005">
    <property type="protein sequence ID" value="NHN25994.1"/>
    <property type="molecule type" value="Genomic_DNA"/>
</dbReference>
<protein>
    <recommendedName>
        <fullName evidence="4">GLPGLI family protein</fullName>
    </recommendedName>
</protein>
<accession>A0ABX0IQ78</accession>
<dbReference type="Proteomes" id="UP000817854">
    <property type="component" value="Unassembled WGS sequence"/>
</dbReference>
<reference evidence="2" key="2">
    <citation type="submission" date="2020-02" db="EMBL/GenBank/DDBJ databases">
        <title>Flavobacterium profundi sp. nov., isolated from a deep-sea seamount.</title>
        <authorList>
            <person name="Zhang D.-C."/>
        </authorList>
    </citation>
    <scope>NUCLEOTIDE SEQUENCE</scope>
    <source>
        <strain evidence="2">EC11</strain>
    </source>
</reference>
<gene>
    <name evidence="2" type="ORF">FIA58_009940</name>
</gene>